<organism evidence="1 2">
    <name type="scientific">Halolactibacillus miurensis</name>
    <dbReference type="NCBI Taxonomy" id="306541"/>
    <lineage>
        <taxon>Bacteria</taxon>
        <taxon>Bacillati</taxon>
        <taxon>Bacillota</taxon>
        <taxon>Bacilli</taxon>
        <taxon>Bacillales</taxon>
        <taxon>Bacillaceae</taxon>
        <taxon>Halolactibacillus</taxon>
    </lineage>
</organism>
<dbReference type="NCBIfam" id="TIGR01866">
    <property type="entry name" value="cas_Csn2"/>
    <property type="match status" value="1"/>
</dbReference>
<dbReference type="STRING" id="306541.SAMN05421668_11179"/>
<dbReference type="Proteomes" id="UP000199139">
    <property type="component" value="Unassembled WGS sequence"/>
</dbReference>
<dbReference type="Pfam" id="PF09711">
    <property type="entry name" value="Cas_Csn2"/>
    <property type="match status" value="1"/>
</dbReference>
<evidence type="ECO:0000313" key="2">
    <source>
        <dbReference type="Proteomes" id="UP000199139"/>
    </source>
</evidence>
<dbReference type="InterPro" id="IPR038600">
    <property type="entry name" value="Csn2_sf"/>
</dbReference>
<sequence length="220" mass="25534">MMKLNYPVFDESITLENSPILVLDNATLFSDFVQAIFNYEVSPLKLYDQSYQSLKSSELLVITDILGFELNSATILKHIYTDLESQLNDDPIVKTELEKLMMSINDIISDQLLDHDLDIQITEITFPALFKALNIKINNQAVSVNDKIADIIQLFKYQSRKKLLIFVNTCSYLTEEQVKETRNYLSLNNVTALFIEPRTVKGFWQYILDEDYYLSYENVL</sequence>
<dbReference type="InterPro" id="IPR010146">
    <property type="entry name" value="CRISPR-assoc_prot_Csn2-typ"/>
</dbReference>
<reference evidence="1 2" key="1">
    <citation type="submission" date="2016-10" db="EMBL/GenBank/DDBJ databases">
        <authorList>
            <person name="de Groot N.N."/>
        </authorList>
    </citation>
    <scope>NUCLEOTIDE SEQUENCE [LARGE SCALE GENOMIC DNA]</scope>
    <source>
        <strain evidence="1 2">DSM 17074</strain>
    </source>
</reference>
<dbReference type="Gene3D" id="3.40.50.11940">
    <property type="match status" value="2"/>
</dbReference>
<name>A0A1I6SZU5_9BACI</name>
<accession>A0A1I6SZU5</accession>
<dbReference type="AlphaFoldDB" id="A0A1I6SZU5"/>
<gene>
    <name evidence="1" type="ORF">SAMN05421668_11179</name>
</gene>
<evidence type="ECO:0000313" key="1">
    <source>
        <dbReference type="EMBL" id="SFS82383.1"/>
    </source>
</evidence>
<dbReference type="EMBL" id="FPAI01000011">
    <property type="protein sequence ID" value="SFS82383.1"/>
    <property type="molecule type" value="Genomic_DNA"/>
</dbReference>
<proteinExistence type="predicted"/>
<protein>
    <submittedName>
        <fullName evidence="1">CRISPR-associated protein Csn2</fullName>
    </submittedName>
</protein>